<dbReference type="PANTHER" id="PTHR33492">
    <property type="entry name" value="OSJNBA0043A12.37 PROTEIN-RELATED"/>
    <property type="match status" value="1"/>
</dbReference>
<dbReference type="EMBL" id="JBJQOH010000003">
    <property type="protein sequence ID" value="KAL3693648.1"/>
    <property type="molecule type" value="Genomic_DNA"/>
</dbReference>
<gene>
    <name evidence="2" type="ORF">R1sor_007299</name>
</gene>
<organism evidence="2 3">
    <name type="scientific">Riccia sorocarpa</name>
    <dbReference type="NCBI Taxonomy" id="122646"/>
    <lineage>
        <taxon>Eukaryota</taxon>
        <taxon>Viridiplantae</taxon>
        <taxon>Streptophyta</taxon>
        <taxon>Embryophyta</taxon>
        <taxon>Marchantiophyta</taxon>
        <taxon>Marchantiopsida</taxon>
        <taxon>Marchantiidae</taxon>
        <taxon>Marchantiales</taxon>
        <taxon>Ricciaceae</taxon>
        <taxon>Riccia</taxon>
    </lineage>
</organism>
<feature type="compositionally biased region" description="Acidic residues" evidence="1">
    <location>
        <begin position="94"/>
        <end position="119"/>
    </location>
</feature>
<dbReference type="Proteomes" id="UP001633002">
    <property type="component" value="Unassembled WGS sequence"/>
</dbReference>
<dbReference type="AlphaFoldDB" id="A0ABD3HQ16"/>
<name>A0ABD3HQ16_9MARC</name>
<keyword evidence="3" id="KW-1185">Reference proteome</keyword>
<protein>
    <submittedName>
        <fullName evidence="2">Uncharacterized protein</fullName>
    </submittedName>
</protein>
<feature type="region of interest" description="Disordered" evidence="1">
    <location>
        <begin position="72"/>
        <end position="127"/>
    </location>
</feature>
<feature type="compositionally biased region" description="Polar residues" evidence="1">
    <location>
        <begin position="264"/>
        <end position="273"/>
    </location>
</feature>
<comment type="caution">
    <text evidence="2">The sequence shown here is derived from an EMBL/GenBank/DDBJ whole genome shotgun (WGS) entry which is preliminary data.</text>
</comment>
<dbReference type="PANTHER" id="PTHR33492:SF11">
    <property type="entry name" value="OS04G0670900 PROTEIN"/>
    <property type="match status" value="1"/>
</dbReference>
<evidence type="ECO:0000313" key="2">
    <source>
        <dbReference type="EMBL" id="KAL3693648.1"/>
    </source>
</evidence>
<proteinExistence type="predicted"/>
<feature type="compositionally biased region" description="Polar residues" evidence="1">
    <location>
        <begin position="80"/>
        <end position="90"/>
    </location>
</feature>
<accession>A0ABD3HQ16</accession>
<evidence type="ECO:0000256" key="1">
    <source>
        <dbReference type="SAM" id="MobiDB-lite"/>
    </source>
</evidence>
<evidence type="ECO:0000313" key="3">
    <source>
        <dbReference type="Proteomes" id="UP001633002"/>
    </source>
</evidence>
<sequence>MGARNLAAEFLQDSGVPESQPMDYSFCPRTQTFFREPIVAFQHRVHPVARSVHNFVQNPLLPNRVQLGMTSPIPGRNVSLPESSGTETGQANVNEEEFEPVAAAEDEPEDSDSGADEGADEGKDGGRVYWHDWKTKLLLEVKKEEYQASSSKSGKAKFDRNEREEWERTRETMAERGVVMKYWQLKNKYGNLQSDFRKVRDWNKKTGKPPYWSMDGKEKKKHRLPAKFLQEWFELIDFTQKDRHISSPPCLESSSAAPKPTDAGSPSTPSTPAANFVPGVEARSGYSGVDAESESRSNSGQKRKKDASKSASMMVDAIDRMAATNADVIREVERSRVAREDKRNQVLIQLESTRQDRADSRAQSMVQVLGAMVNAISEFGRNKRSRE</sequence>
<feature type="region of interest" description="Disordered" evidence="1">
    <location>
        <begin position="244"/>
        <end position="312"/>
    </location>
</feature>
<reference evidence="2 3" key="1">
    <citation type="submission" date="2024-09" db="EMBL/GenBank/DDBJ databases">
        <title>Chromosome-scale assembly of Riccia sorocarpa.</title>
        <authorList>
            <person name="Paukszto L."/>
        </authorList>
    </citation>
    <scope>NUCLEOTIDE SEQUENCE [LARGE SCALE GENOMIC DNA]</scope>
    <source>
        <strain evidence="2">LP-2024</strain>
        <tissue evidence="2">Aerial parts of the thallus</tissue>
    </source>
</reference>